<evidence type="ECO:0000313" key="9">
    <source>
        <dbReference type="EMBL" id="PKR57414.1"/>
    </source>
</evidence>
<sequence>MTTILHIDSSARPGRSDQKQHGSQSRRLSAKFIELWRTQRPDDEIIYRDVGASPPKPVTGDWVHAAFTKPEQREDWMHDALAQSDTLVDELLRADVIVAGVPMYNFGMPAQMKAWLDNIVRVGRTFGFDRTRDGVPYWPMVTGNKSIVALSSRGDYGYGPDGRIAHLNFVEGALFTPLEYIGITDQYGAAIEYDEFADNRTRQSIADAEGEVANIVDRLIAKHRTENAA</sequence>
<evidence type="ECO:0000313" key="10">
    <source>
        <dbReference type="Proteomes" id="UP000233332"/>
    </source>
</evidence>
<feature type="region of interest" description="Disordered" evidence="7">
    <location>
        <begin position="1"/>
        <end position="26"/>
    </location>
</feature>
<comment type="subunit">
    <text evidence="6">Homodimer.</text>
</comment>
<dbReference type="InterPro" id="IPR023048">
    <property type="entry name" value="NADH:quinone_OxRdtase_FMN_depd"/>
</dbReference>
<evidence type="ECO:0000256" key="5">
    <source>
        <dbReference type="ARBA" id="ARBA00048542"/>
    </source>
</evidence>
<comment type="caution">
    <text evidence="9">The sequence shown here is derived from an EMBL/GenBank/DDBJ whole genome shotgun (WGS) entry which is preliminary data.</text>
</comment>
<dbReference type="GO" id="GO:0016655">
    <property type="term" value="F:oxidoreductase activity, acting on NAD(P)H, quinone or similar compound as acceptor"/>
    <property type="evidence" value="ECO:0007669"/>
    <property type="project" value="InterPro"/>
</dbReference>
<dbReference type="PANTHER" id="PTHR43741:SF4">
    <property type="entry name" value="FMN-DEPENDENT NADH:QUINONE OXIDOREDUCTASE"/>
    <property type="match status" value="1"/>
</dbReference>
<dbReference type="EC" id="1.6.5.-" evidence="6"/>
<evidence type="ECO:0000259" key="8">
    <source>
        <dbReference type="Pfam" id="PF02525"/>
    </source>
</evidence>
<comment type="catalytic activity">
    <reaction evidence="5">
        <text>N,N-dimethyl-1,4-phenylenediamine + anthranilate + 2 NAD(+) = 2-(4-dimethylaminophenyl)diazenylbenzoate + 2 NADH + 2 H(+)</text>
        <dbReference type="Rhea" id="RHEA:55872"/>
        <dbReference type="ChEBI" id="CHEBI:15378"/>
        <dbReference type="ChEBI" id="CHEBI:15783"/>
        <dbReference type="ChEBI" id="CHEBI:16567"/>
        <dbReference type="ChEBI" id="CHEBI:57540"/>
        <dbReference type="ChEBI" id="CHEBI:57945"/>
        <dbReference type="ChEBI" id="CHEBI:71579"/>
        <dbReference type="EC" id="1.7.1.17"/>
    </reaction>
    <physiologicalReaction direction="right-to-left" evidence="5">
        <dbReference type="Rhea" id="RHEA:55874"/>
    </physiologicalReaction>
</comment>
<comment type="caution">
    <text evidence="6">Lacks conserved residue(s) required for the propagation of feature annotation.</text>
</comment>
<dbReference type="RefSeq" id="WP_101303649.1">
    <property type="nucleotide sequence ID" value="NZ_NXGX01000006.1"/>
</dbReference>
<dbReference type="AlphaFoldDB" id="A0A2N3L3L3"/>
<feature type="domain" description="Flavodoxin-like fold" evidence="8">
    <location>
        <begin position="3"/>
        <end position="193"/>
    </location>
</feature>
<feature type="binding site" evidence="6">
    <location>
        <begin position="23"/>
        <end position="25"/>
    </location>
    <ligand>
        <name>FMN</name>
        <dbReference type="ChEBI" id="CHEBI:58210"/>
    </ligand>
</feature>
<keyword evidence="10" id="KW-1185">Reference proteome</keyword>
<keyword evidence="1 6" id="KW-0285">Flavoprotein</keyword>
<organism evidence="9 10">
    <name type="scientific">Thalassospira lohafexi</name>
    <dbReference type="NCBI Taxonomy" id="744227"/>
    <lineage>
        <taxon>Bacteria</taxon>
        <taxon>Pseudomonadati</taxon>
        <taxon>Pseudomonadota</taxon>
        <taxon>Alphaproteobacteria</taxon>
        <taxon>Rhodospirillales</taxon>
        <taxon>Thalassospiraceae</taxon>
        <taxon>Thalassospira</taxon>
    </lineage>
</organism>
<dbReference type="GO" id="GO:0016652">
    <property type="term" value="F:oxidoreductase activity, acting on NAD(P)H as acceptor"/>
    <property type="evidence" value="ECO:0007669"/>
    <property type="project" value="UniProtKB-UniRule"/>
</dbReference>
<comment type="cofactor">
    <cofactor evidence="6">
        <name>FMN</name>
        <dbReference type="ChEBI" id="CHEBI:58210"/>
    </cofactor>
    <text evidence="6">Binds 1 FMN per subunit.</text>
</comment>
<evidence type="ECO:0000256" key="4">
    <source>
        <dbReference type="ARBA" id="ARBA00023027"/>
    </source>
</evidence>
<dbReference type="InterPro" id="IPR003680">
    <property type="entry name" value="Flavodoxin_fold"/>
</dbReference>
<comment type="function">
    <text evidence="6">Also exhibits azoreductase activity. Catalyzes the reductive cleavage of the azo bond in aromatic azo compounds to the corresponding amines.</text>
</comment>
<evidence type="ECO:0000256" key="6">
    <source>
        <dbReference type="HAMAP-Rule" id="MF_01216"/>
    </source>
</evidence>
<dbReference type="InterPro" id="IPR029039">
    <property type="entry name" value="Flavoprotein-like_sf"/>
</dbReference>
<feature type="binding site" evidence="6">
    <location>
        <begin position="103"/>
        <end position="106"/>
    </location>
    <ligand>
        <name>FMN</name>
        <dbReference type="ChEBI" id="CHEBI:58210"/>
    </ligand>
</feature>
<dbReference type="PANTHER" id="PTHR43741">
    <property type="entry name" value="FMN-DEPENDENT NADH-AZOREDUCTASE 1"/>
    <property type="match status" value="1"/>
</dbReference>
<dbReference type="GO" id="GO:0010181">
    <property type="term" value="F:FMN binding"/>
    <property type="evidence" value="ECO:0007669"/>
    <property type="project" value="UniProtKB-UniRule"/>
</dbReference>
<comment type="function">
    <text evidence="6">Quinone reductase that provides resistance to thiol-specific stress caused by electrophilic quinones.</text>
</comment>
<evidence type="ECO:0000256" key="2">
    <source>
        <dbReference type="ARBA" id="ARBA00022643"/>
    </source>
</evidence>
<evidence type="ECO:0000256" key="3">
    <source>
        <dbReference type="ARBA" id="ARBA00023002"/>
    </source>
</evidence>
<feature type="binding site" evidence="6">
    <location>
        <position position="10"/>
    </location>
    <ligand>
        <name>FMN</name>
        <dbReference type="ChEBI" id="CHEBI:58210"/>
    </ligand>
</feature>
<dbReference type="SUPFAM" id="SSF52218">
    <property type="entry name" value="Flavoproteins"/>
    <property type="match status" value="1"/>
</dbReference>
<keyword evidence="3 6" id="KW-0560">Oxidoreductase</keyword>
<dbReference type="Gene3D" id="3.40.50.360">
    <property type="match status" value="1"/>
</dbReference>
<accession>A0A2N3L3L3</accession>
<comment type="similarity">
    <text evidence="6">Belongs to the azoreductase type 1 family.</text>
</comment>
<protein>
    <recommendedName>
        <fullName evidence="6">FMN dependent NADH:quinone oxidoreductase</fullName>
        <ecNumber evidence="6">1.6.5.-</ecNumber>
    </recommendedName>
    <alternativeName>
        <fullName evidence="6">Azo-dye reductase</fullName>
    </alternativeName>
    <alternativeName>
        <fullName evidence="6">FMN-dependent NADH-azo compound oxidoreductase</fullName>
    </alternativeName>
    <alternativeName>
        <fullName evidence="6">FMN-dependent NADH-azoreductase</fullName>
        <ecNumber evidence="6">1.7.1.17</ecNumber>
    </alternativeName>
</protein>
<proteinExistence type="inferred from homology"/>
<evidence type="ECO:0000256" key="7">
    <source>
        <dbReference type="SAM" id="MobiDB-lite"/>
    </source>
</evidence>
<dbReference type="Proteomes" id="UP000233332">
    <property type="component" value="Unassembled WGS sequence"/>
</dbReference>
<dbReference type="EC" id="1.7.1.17" evidence="6"/>
<dbReference type="Pfam" id="PF02525">
    <property type="entry name" value="Flavodoxin_2"/>
    <property type="match status" value="1"/>
</dbReference>
<evidence type="ECO:0000256" key="1">
    <source>
        <dbReference type="ARBA" id="ARBA00022630"/>
    </source>
</evidence>
<keyword evidence="4 6" id="KW-0520">NAD</keyword>
<name>A0A2N3L3L3_9PROT</name>
<gene>
    <name evidence="6" type="primary">azoR</name>
    <name evidence="9" type="ORF">COO92_15820</name>
</gene>
<dbReference type="HAMAP" id="MF_01216">
    <property type="entry name" value="Azoreductase_type1"/>
    <property type="match status" value="1"/>
</dbReference>
<reference evidence="9 10" key="1">
    <citation type="submission" date="2017-09" db="EMBL/GenBank/DDBJ databases">
        <title>Biodiversity and function of Thalassospira species in the particle-attached aromatic-hydrocarbon-degrading consortia from the surface seawater of the China South Sea.</title>
        <authorList>
            <person name="Dong C."/>
            <person name="Lai Q."/>
            <person name="Shao Z."/>
        </authorList>
    </citation>
    <scope>NUCLEOTIDE SEQUENCE [LARGE SCALE GENOMIC DNA]</scope>
    <source>
        <strain evidence="9 10">139Z-12</strain>
    </source>
</reference>
<dbReference type="InterPro" id="IPR050104">
    <property type="entry name" value="FMN-dep_NADH:Q_OxRdtase_AzoR1"/>
</dbReference>
<dbReference type="EMBL" id="NXGX01000006">
    <property type="protein sequence ID" value="PKR57414.1"/>
    <property type="molecule type" value="Genomic_DNA"/>
</dbReference>
<keyword evidence="2 6" id="KW-0288">FMN</keyword>
<dbReference type="GO" id="GO:0009055">
    <property type="term" value="F:electron transfer activity"/>
    <property type="evidence" value="ECO:0007669"/>
    <property type="project" value="UniProtKB-UniRule"/>
</dbReference>
<comment type="catalytic activity">
    <reaction evidence="6">
        <text>2 a quinone + NADH + H(+) = 2 a 1,4-benzosemiquinone + NAD(+)</text>
        <dbReference type="Rhea" id="RHEA:65952"/>
        <dbReference type="ChEBI" id="CHEBI:15378"/>
        <dbReference type="ChEBI" id="CHEBI:57540"/>
        <dbReference type="ChEBI" id="CHEBI:57945"/>
        <dbReference type="ChEBI" id="CHEBI:132124"/>
        <dbReference type="ChEBI" id="CHEBI:134225"/>
    </reaction>
</comment>